<feature type="transmembrane region" description="Helical" evidence="17">
    <location>
        <begin position="267"/>
        <end position="285"/>
    </location>
</feature>
<keyword evidence="13 17" id="KW-1133">Transmembrane helix</keyword>
<feature type="transmembrane region" description="Helical" evidence="17">
    <location>
        <begin position="853"/>
        <end position="877"/>
    </location>
</feature>
<dbReference type="NCBIfam" id="TIGR01524">
    <property type="entry name" value="ATPase-IIIB_Mg"/>
    <property type="match status" value="1"/>
</dbReference>
<feature type="domain" description="Cation-transporting P-type ATPase N-terminal" evidence="18">
    <location>
        <begin position="19"/>
        <end position="92"/>
    </location>
</feature>
<evidence type="ECO:0000256" key="16">
    <source>
        <dbReference type="ARBA" id="ARBA00047295"/>
    </source>
</evidence>
<evidence type="ECO:0000256" key="15">
    <source>
        <dbReference type="ARBA" id="ARBA00029806"/>
    </source>
</evidence>
<dbReference type="InterPro" id="IPR023298">
    <property type="entry name" value="ATPase_P-typ_TM_dom_sf"/>
</dbReference>
<dbReference type="Pfam" id="PF00122">
    <property type="entry name" value="E1-E2_ATPase"/>
    <property type="match status" value="1"/>
</dbReference>
<evidence type="ECO:0000256" key="11">
    <source>
        <dbReference type="ARBA" id="ARBA00022840"/>
    </source>
</evidence>
<proteinExistence type="inferred from homology"/>
<evidence type="ECO:0000256" key="2">
    <source>
        <dbReference type="ARBA" id="ARBA00004429"/>
    </source>
</evidence>
<dbReference type="InterPro" id="IPR059000">
    <property type="entry name" value="ATPase_P-type_domA"/>
</dbReference>
<evidence type="ECO:0000256" key="17">
    <source>
        <dbReference type="SAM" id="Phobius"/>
    </source>
</evidence>
<evidence type="ECO:0000256" key="9">
    <source>
        <dbReference type="ARBA" id="ARBA00022692"/>
    </source>
</evidence>
<name>A0AAX3UBK8_9LACO</name>
<dbReference type="InterPro" id="IPR008250">
    <property type="entry name" value="ATPase_P-typ_transduc_dom_A_sf"/>
</dbReference>
<dbReference type="AlphaFoldDB" id="A0AAX3UBK8"/>
<dbReference type="RefSeq" id="WP_013855270.1">
    <property type="nucleotide sequence ID" value="NZ_CP061341.1"/>
</dbReference>
<dbReference type="GO" id="GO:0015444">
    <property type="term" value="F:P-type magnesium transporter activity"/>
    <property type="evidence" value="ECO:0007669"/>
    <property type="project" value="UniProtKB-EC"/>
</dbReference>
<keyword evidence="7" id="KW-0997">Cell inner membrane</keyword>
<dbReference type="Pfam" id="PF00690">
    <property type="entry name" value="Cation_ATPase_N"/>
    <property type="match status" value="1"/>
</dbReference>
<dbReference type="GO" id="GO:0016887">
    <property type="term" value="F:ATP hydrolysis activity"/>
    <property type="evidence" value="ECO:0007669"/>
    <property type="project" value="InterPro"/>
</dbReference>
<evidence type="ECO:0000256" key="12">
    <source>
        <dbReference type="ARBA" id="ARBA00022842"/>
    </source>
</evidence>
<evidence type="ECO:0000256" key="10">
    <source>
        <dbReference type="ARBA" id="ARBA00022741"/>
    </source>
</evidence>
<keyword evidence="6" id="KW-1003">Cell membrane</keyword>
<dbReference type="SUPFAM" id="SSF81665">
    <property type="entry name" value="Calcium ATPase, transmembrane domain M"/>
    <property type="match status" value="1"/>
</dbReference>
<dbReference type="PRINTS" id="PR01836">
    <property type="entry name" value="MGATPASE"/>
</dbReference>
<feature type="transmembrane region" description="Helical" evidence="17">
    <location>
        <begin position="681"/>
        <end position="703"/>
    </location>
</feature>
<feature type="transmembrane region" description="Helical" evidence="17">
    <location>
        <begin position="751"/>
        <end position="774"/>
    </location>
</feature>
<feature type="transmembrane region" description="Helical" evidence="17">
    <location>
        <begin position="72"/>
        <end position="95"/>
    </location>
</feature>
<evidence type="ECO:0000256" key="5">
    <source>
        <dbReference type="ARBA" id="ARBA00013555"/>
    </source>
</evidence>
<dbReference type="Gene3D" id="2.70.150.10">
    <property type="entry name" value="Calcium-transporting ATPase, cytoplasmic transduction domain A"/>
    <property type="match status" value="1"/>
</dbReference>
<dbReference type="Pfam" id="PF00689">
    <property type="entry name" value="Cation_ATPase_C"/>
    <property type="match status" value="1"/>
</dbReference>
<dbReference type="Gene3D" id="3.40.50.1000">
    <property type="entry name" value="HAD superfamily/HAD-like"/>
    <property type="match status" value="1"/>
</dbReference>
<accession>A0AAX3UBK8</accession>
<reference evidence="19" key="2">
    <citation type="submission" date="2023-04" db="EMBL/GenBank/DDBJ databases">
        <authorList>
            <person name="Wang Y."/>
        </authorList>
    </citation>
    <scope>NUCLEOTIDE SEQUENCE</scope>
    <source>
        <strain evidence="19">ZW18</strain>
    </source>
</reference>
<dbReference type="InterPro" id="IPR036412">
    <property type="entry name" value="HAD-like_sf"/>
</dbReference>
<dbReference type="EC" id="7.2.2.14" evidence="4"/>
<evidence type="ECO:0000313" key="19">
    <source>
        <dbReference type="EMBL" id="WGO85061.1"/>
    </source>
</evidence>
<evidence type="ECO:0000256" key="6">
    <source>
        <dbReference type="ARBA" id="ARBA00022475"/>
    </source>
</evidence>
<dbReference type="Gene3D" id="3.40.1110.10">
    <property type="entry name" value="Calcium-transporting ATPase, cytoplasmic domain N"/>
    <property type="match status" value="1"/>
</dbReference>
<comment type="similarity">
    <text evidence="3">Belongs to the cation transport ATPase (P-type) (TC 3.A.3) family. Type IIIB subfamily.</text>
</comment>
<dbReference type="PANTHER" id="PTHR42861">
    <property type="entry name" value="CALCIUM-TRANSPORTING ATPASE"/>
    <property type="match status" value="1"/>
</dbReference>
<feature type="transmembrane region" description="Helical" evidence="17">
    <location>
        <begin position="297"/>
        <end position="320"/>
    </location>
</feature>
<dbReference type="GeneID" id="72686132"/>
<keyword evidence="9 17" id="KW-0812">Transmembrane</keyword>
<evidence type="ECO:0000256" key="7">
    <source>
        <dbReference type="ARBA" id="ARBA00022519"/>
    </source>
</evidence>
<protein>
    <recommendedName>
        <fullName evidence="5">Magnesium-transporting ATPase, P-type 1</fullName>
        <ecNumber evidence="4">7.2.2.14</ecNumber>
    </recommendedName>
    <alternativeName>
        <fullName evidence="15">Mg(2+) transport ATPase, P-type 1</fullName>
    </alternativeName>
</protein>
<dbReference type="Pfam" id="PF13246">
    <property type="entry name" value="Cation_ATPase"/>
    <property type="match status" value="1"/>
</dbReference>
<evidence type="ECO:0000256" key="8">
    <source>
        <dbReference type="ARBA" id="ARBA00022553"/>
    </source>
</evidence>
<dbReference type="PROSITE" id="PS00154">
    <property type="entry name" value="ATPASE_E1_E2"/>
    <property type="match status" value="1"/>
</dbReference>
<comment type="catalytic activity">
    <reaction evidence="16">
        <text>Mg(2+)(out) + ATP + H2O = Mg(2+)(in) + ADP + phosphate + H(+)</text>
        <dbReference type="Rhea" id="RHEA:10260"/>
        <dbReference type="ChEBI" id="CHEBI:15377"/>
        <dbReference type="ChEBI" id="CHEBI:15378"/>
        <dbReference type="ChEBI" id="CHEBI:18420"/>
        <dbReference type="ChEBI" id="CHEBI:30616"/>
        <dbReference type="ChEBI" id="CHEBI:43474"/>
        <dbReference type="ChEBI" id="CHEBI:456216"/>
        <dbReference type="EC" id="7.2.2.14"/>
    </reaction>
</comment>
<dbReference type="SUPFAM" id="SSF81653">
    <property type="entry name" value="Calcium ATPase, transduction domain A"/>
    <property type="match status" value="1"/>
</dbReference>
<dbReference type="InterPro" id="IPR006068">
    <property type="entry name" value="ATPase_P-typ_cation-transptr_C"/>
</dbReference>
<dbReference type="Proteomes" id="UP001242513">
    <property type="component" value="Chromosome"/>
</dbReference>
<dbReference type="InterPro" id="IPR001757">
    <property type="entry name" value="P_typ_ATPase"/>
</dbReference>
<feature type="transmembrane region" description="Helical" evidence="17">
    <location>
        <begin position="786"/>
        <end position="802"/>
    </location>
</feature>
<dbReference type="GO" id="GO:0005886">
    <property type="term" value="C:plasma membrane"/>
    <property type="evidence" value="ECO:0007669"/>
    <property type="project" value="UniProtKB-SubCell"/>
</dbReference>
<keyword evidence="11" id="KW-0067">ATP-binding</keyword>
<dbReference type="InterPro" id="IPR006415">
    <property type="entry name" value="P-type_ATPase_IIIB"/>
</dbReference>
<evidence type="ECO:0000256" key="3">
    <source>
        <dbReference type="ARBA" id="ARBA00008746"/>
    </source>
</evidence>
<feature type="transmembrane region" description="Helical" evidence="17">
    <location>
        <begin position="823"/>
        <end position="841"/>
    </location>
</feature>
<evidence type="ECO:0000313" key="20">
    <source>
        <dbReference type="Proteomes" id="UP001242513"/>
    </source>
</evidence>
<gene>
    <name evidence="19" type="primary">mgtA</name>
    <name evidence="19" type="ORF">QEJ78_06420</name>
</gene>
<evidence type="ECO:0000256" key="14">
    <source>
        <dbReference type="ARBA" id="ARBA00023136"/>
    </source>
</evidence>
<sequence>MLKAASKKRLNVDIRRIQQIARESRSETLARLQASAEGLSTNKAEENRKEYGKNEIRNNVNASKWRLFWESIATPFTVVLIILTLATLFTSYILVPQGDNVDTVIVMAVLLIISVVVNFVQKIRIAKVTEKLLDMVSVTTNIRRDGDNVELPTDEVVVGDVINLSAGDMIPADMKLLTSKDLFCSSSYLDGDPEPAEKMANVALKPKMLADYLNYPNILYEGTTVVSGSGSGIIFAVGNNIVFGKKVQEISRKKVKTTLFDREMKQLAKILIIATAILVPLLFIINGLTKGDWGESLVFALAAAVGLTPEVLPIIVNSNLKKGALEMSKQGAMVKQLNAIQNLGSTDVFCIDKTGTLTQNQVVLERHYDLDMDETPRILKFSYLNAYYQTGMKGLIDKAVIDAAGDELDVNEIQRDYNKIDEIPFDYTRKRMSVVVVDNDEHHGQHLLVTKGAAEGMLDISSKIELNGKTEDLTAAWRKKILNQINELNDDGLRVLLIGYKLNPAPVGEFSAKDETDLTIIGYLAYLDPPKESTKEALQELKNDNVNVKIFTGDNEAVTRAVALQVGLNVDTVYDGQQIEAATPNELAEIVEKCDIFVRLTPELRTKIINALKQNGHTVGYMGNGNKDALAMNVADVMITSNNAVDIIKESADIVFEQKDLQLLEEMIIMGRKVFSNTMKYIKTFLVTNFGSMIAMVVSSLILPFLPLLPLQLLILNLLYSISCLAIPFDSVSKNYVKKPQKWSIKKWPKFVLNFGPIPAIIDFIAMAGMFYWFCPNLVGTNYHHWVFVSLFYSGIFVESLWTRSMVIHVLRDERFPFFKQRATPLVFLVTLALALFGSALPSSNIGPNLGLMQLPLSFSLFVVVLEIIYVLLTTVVKKLYLKKEKF</sequence>
<evidence type="ECO:0000256" key="1">
    <source>
        <dbReference type="ARBA" id="ARBA00003954"/>
    </source>
</evidence>
<evidence type="ECO:0000256" key="4">
    <source>
        <dbReference type="ARBA" id="ARBA00012786"/>
    </source>
</evidence>
<dbReference type="InterPro" id="IPR004014">
    <property type="entry name" value="ATPase_P-typ_cation-transptr_N"/>
</dbReference>
<comment type="function">
    <text evidence="1">Mediates magnesium influx to the cytosol.</text>
</comment>
<keyword evidence="14 17" id="KW-0472">Membrane</keyword>
<dbReference type="SUPFAM" id="SSF56784">
    <property type="entry name" value="HAD-like"/>
    <property type="match status" value="1"/>
</dbReference>
<feature type="transmembrane region" description="Helical" evidence="17">
    <location>
        <begin position="709"/>
        <end position="730"/>
    </location>
</feature>
<dbReference type="SMART" id="SM00831">
    <property type="entry name" value="Cation_ATPase_N"/>
    <property type="match status" value="1"/>
</dbReference>
<evidence type="ECO:0000256" key="13">
    <source>
        <dbReference type="ARBA" id="ARBA00022989"/>
    </source>
</evidence>
<keyword evidence="12" id="KW-0460">Magnesium</keyword>
<organism evidence="19 20">
    <name type="scientific">Lactobacillus kefiranofaciens</name>
    <dbReference type="NCBI Taxonomy" id="267818"/>
    <lineage>
        <taxon>Bacteria</taxon>
        <taxon>Bacillati</taxon>
        <taxon>Bacillota</taxon>
        <taxon>Bacilli</taxon>
        <taxon>Lactobacillales</taxon>
        <taxon>Lactobacillaceae</taxon>
        <taxon>Lactobacillus</taxon>
    </lineage>
</organism>
<dbReference type="InterPro" id="IPR023299">
    <property type="entry name" value="ATPase_P-typ_cyto_dom_N"/>
</dbReference>
<dbReference type="GO" id="GO:0005524">
    <property type="term" value="F:ATP binding"/>
    <property type="evidence" value="ECO:0007669"/>
    <property type="project" value="UniProtKB-KW"/>
</dbReference>
<dbReference type="InterPro" id="IPR018303">
    <property type="entry name" value="ATPase_P-typ_P_site"/>
</dbReference>
<dbReference type="Gene3D" id="1.20.1110.10">
    <property type="entry name" value="Calcium-transporting ATPase, transmembrane domain"/>
    <property type="match status" value="1"/>
</dbReference>
<feature type="transmembrane region" description="Helical" evidence="17">
    <location>
        <begin position="101"/>
        <end position="120"/>
    </location>
</feature>
<dbReference type="CDD" id="cd02077">
    <property type="entry name" value="P-type_ATPase_Mg"/>
    <property type="match status" value="1"/>
</dbReference>
<reference evidence="19" key="1">
    <citation type="journal article" date="2022" name="Food Funct.">
        <title>Lactobacillus kefiranofaciens ZW18 from Kefir enhances the anti-tumor effect of anti-programmed cell death 1 (PD-1) immunotherapy by modulating the gut microbiota.</title>
        <authorList>
            <person name="Zhao J."/>
            <person name="Wang Y."/>
            <person name="Wang J."/>
            <person name="Lv M."/>
            <person name="Zhou C."/>
            <person name="Jia L."/>
            <person name="Geng W."/>
        </authorList>
    </citation>
    <scope>NUCLEOTIDE SEQUENCE</scope>
    <source>
        <strain evidence="19">ZW18</strain>
    </source>
</reference>
<dbReference type="InterPro" id="IPR023214">
    <property type="entry name" value="HAD_sf"/>
</dbReference>
<keyword evidence="10" id="KW-0547">Nucleotide-binding</keyword>
<dbReference type="NCBIfam" id="TIGR01494">
    <property type="entry name" value="ATPase_P-type"/>
    <property type="match status" value="1"/>
</dbReference>
<dbReference type="EMBL" id="CP123735">
    <property type="protein sequence ID" value="WGO85061.1"/>
    <property type="molecule type" value="Genomic_DNA"/>
</dbReference>
<comment type="subcellular location">
    <subcellularLocation>
        <location evidence="2">Cell inner membrane</location>
        <topology evidence="2">Multi-pass membrane protein</topology>
    </subcellularLocation>
</comment>
<keyword evidence="8" id="KW-0597">Phosphoprotein</keyword>
<dbReference type="SUPFAM" id="SSF81660">
    <property type="entry name" value="Metal cation-transporting ATPase, ATP-binding domain N"/>
    <property type="match status" value="1"/>
</dbReference>
<evidence type="ECO:0000259" key="18">
    <source>
        <dbReference type="SMART" id="SM00831"/>
    </source>
</evidence>